<evidence type="ECO:0000256" key="1">
    <source>
        <dbReference type="ARBA" id="ARBA00001933"/>
    </source>
</evidence>
<evidence type="ECO:0000256" key="2">
    <source>
        <dbReference type="ARBA" id="ARBA00022898"/>
    </source>
</evidence>
<gene>
    <name evidence="4" type="ORF">PSQ90_08525</name>
</gene>
<dbReference type="SUPFAM" id="SSF53383">
    <property type="entry name" value="PLP-dependent transferases"/>
    <property type="match status" value="1"/>
</dbReference>
<comment type="cofactor">
    <cofactor evidence="1 3">
        <name>pyridoxal 5'-phosphate</name>
        <dbReference type="ChEBI" id="CHEBI:597326"/>
    </cofactor>
</comment>
<keyword evidence="2 3" id="KW-0663">Pyridoxal phosphate</keyword>
<evidence type="ECO:0000256" key="3">
    <source>
        <dbReference type="RuleBase" id="RU362118"/>
    </source>
</evidence>
<dbReference type="Pfam" id="PF01053">
    <property type="entry name" value="Cys_Met_Meta_PP"/>
    <property type="match status" value="1"/>
</dbReference>
<evidence type="ECO:0000313" key="5">
    <source>
        <dbReference type="Proteomes" id="UP001222118"/>
    </source>
</evidence>
<dbReference type="InterPro" id="IPR015421">
    <property type="entry name" value="PyrdxlP-dep_Trfase_major"/>
</dbReference>
<dbReference type="InterPro" id="IPR015424">
    <property type="entry name" value="PyrdxlP-dep_Trfase"/>
</dbReference>
<dbReference type="InterPro" id="IPR015422">
    <property type="entry name" value="PyrdxlP-dep_Trfase_small"/>
</dbReference>
<comment type="similarity">
    <text evidence="3">Belongs to the trans-sulfuration enzymes family.</text>
</comment>
<dbReference type="Gene3D" id="3.90.1150.10">
    <property type="entry name" value="Aspartate Aminotransferase, domain 1"/>
    <property type="match status" value="1"/>
</dbReference>
<accession>A0ABY7Z1A2</accession>
<dbReference type="PANTHER" id="PTHR11808">
    <property type="entry name" value="TRANS-SULFURATION ENZYME FAMILY MEMBER"/>
    <property type="match status" value="1"/>
</dbReference>
<evidence type="ECO:0000313" key="4">
    <source>
        <dbReference type="EMBL" id="WDR07445.1"/>
    </source>
</evidence>
<dbReference type="PIRSF" id="PIRSF001434">
    <property type="entry name" value="CGS"/>
    <property type="match status" value="1"/>
</dbReference>
<keyword evidence="4" id="KW-0808">Transferase</keyword>
<protein>
    <submittedName>
        <fullName evidence="4">PLP-dependent transferase</fullName>
    </submittedName>
</protein>
<keyword evidence="5" id="KW-1185">Reference proteome</keyword>
<sequence>MNTDCRSTTDLPISLATAMAECYPNEMGSPVPPIYQTSLFTFKSYDELVSRFREEIDHPFYSRIDNPTVREFERLFAKAEGADCAAGFASGIAAVAGAILSVVKQSDRIICVRNIYPDTYRLLERVMTAFGVTTTYHSAAELENNPSIYDGVKLVVLESPVSVTFDVVDITKVVAHAKAHGAKTMIDNSWATPVNQLPLRHGIDLVVHSASKYISGHSDTVAGVVSGSHAAMQTVINTIVPLFGAKLGPLDAWLLVRGLRTLDLRMERHGKSAALIAERLANHALIQKVNFAKAGSTPTLHGSSGLLSFELSEKGDIRSFCNAFEIVRLGVSWGGFETIMFPTKAGLQQKSERNSLDEFGVSENLVRLSVGLENVEELWADIAQALSKSRL</sequence>
<dbReference type="EMBL" id="CP118247">
    <property type="protein sequence ID" value="WDR07445.1"/>
    <property type="molecule type" value="Genomic_DNA"/>
</dbReference>
<organism evidence="4 5">
    <name type="scientific">Devosia rhodophyticola</name>
    <dbReference type="NCBI Taxonomy" id="3026423"/>
    <lineage>
        <taxon>Bacteria</taxon>
        <taxon>Pseudomonadati</taxon>
        <taxon>Pseudomonadota</taxon>
        <taxon>Alphaproteobacteria</taxon>
        <taxon>Hyphomicrobiales</taxon>
        <taxon>Devosiaceae</taxon>
        <taxon>Devosia</taxon>
    </lineage>
</organism>
<dbReference type="PANTHER" id="PTHR11808:SF80">
    <property type="entry name" value="CYSTATHIONINE GAMMA-LYASE"/>
    <property type="match status" value="1"/>
</dbReference>
<dbReference type="Proteomes" id="UP001222118">
    <property type="component" value="Chromosome"/>
</dbReference>
<dbReference type="GO" id="GO:0016740">
    <property type="term" value="F:transferase activity"/>
    <property type="evidence" value="ECO:0007669"/>
    <property type="project" value="UniProtKB-KW"/>
</dbReference>
<proteinExistence type="inferred from homology"/>
<dbReference type="RefSeq" id="WP_282212958.1">
    <property type="nucleotide sequence ID" value="NZ_CP118247.1"/>
</dbReference>
<name>A0ABY7Z1A2_9HYPH</name>
<dbReference type="Gene3D" id="3.40.640.10">
    <property type="entry name" value="Type I PLP-dependent aspartate aminotransferase-like (Major domain)"/>
    <property type="match status" value="1"/>
</dbReference>
<reference evidence="4 5" key="1">
    <citation type="submission" date="2023-02" db="EMBL/GenBank/DDBJ databases">
        <title>Devosia chondri sp. nov., isolated from the phycosphere of marine algae.</title>
        <authorList>
            <person name="Kim J.M."/>
            <person name="Lee J.K."/>
            <person name="Choi B.J."/>
            <person name="Bayburt H."/>
            <person name="Jeon C.O."/>
        </authorList>
    </citation>
    <scope>NUCLEOTIDE SEQUENCE [LARGE SCALE GENOMIC DNA]</scope>
    <source>
        <strain evidence="4 5">G2-5</strain>
    </source>
</reference>
<dbReference type="InterPro" id="IPR000277">
    <property type="entry name" value="Cys/Met-Metab_PyrdxlP-dep_enz"/>
</dbReference>